<dbReference type="Gene3D" id="1.10.3760.10">
    <property type="entry name" value="PgpA-like"/>
    <property type="match status" value="1"/>
</dbReference>
<evidence type="ECO:0000313" key="7">
    <source>
        <dbReference type="Proteomes" id="UP000040910"/>
    </source>
</evidence>
<evidence type="ECO:0000313" key="4">
    <source>
        <dbReference type="EMBL" id="MTV89313.1"/>
    </source>
</evidence>
<dbReference type="RefSeq" id="WP_000872894.1">
    <property type="nucleotide sequence ID" value="NZ_AP025938.1"/>
</dbReference>
<evidence type="ECO:0000313" key="3">
    <source>
        <dbReference type="EMBL" id="CNZ98982.1"/>
    </source>
</evidence>
<dbReference type="InterPro" id="IPR007686">
    <property type="entry name" value="YutG/PgpA"/>
</dbReference>
<evidence type="ECO:0000313" key="11">
    <source>
        <dbReference type="Proteomes" id="UP000476212"/>
    </source>
</evidence>
<evidence type="ECO:0000259" key="1">
    <source>
        <dbReference type="Pfam" id="PF04608"/>
    </source>
</evidence>
<reference evidence="4 11" key="3">
    <citation type="submission" date="2019-11" db="EMBL/GenBank/DDBJ databases">
        <title>Growth characteristics of pneumococcus vary with the chemical composition of the capsule and with environmental conditions.</title>
        <authorList>
            <person name="Tothpal A."/>
            <person name="Desobry K."/>
            <person name="Joshi S."/>
            <person name="Wyllie A.L."/>
            <person name="Weinberger D.M."/>
        </authorList>
    </citation>
    <scope>NUCLEOTIDE SEQUENCE [LARGE SCALE GENOMIC DNA]</scope>
    <source>
        <strain evidence="4">Pnumococcus15C</strain>
        <strain evidence="11">pnumococcus15C</strain>
    </source>
</reference>
<dbReference type="GeneID" id="45653403"/>
<dbReference type="Pfam" id="PF04608">
    <property type="entry name" value="PgpA"/>
    <property type="match status" value="1"/>
</dbReference>
<evidence type="ECO:0000313" key="10">
    <source>
        <dbReference type="Proteomes" id="UP000314170"/>
    </source>
</evidence>
<gene>
    <name evidence="6" type="primary">pgpA</name>
    <name evidence="2" type="ORF">ERS019316_02219</name>
    <name evidence="3" type="ORF">ERS020924_00543</name>
    <name evidence="4" type="ORF">GM544_02060</name>
    <name evidence="5" type="ORF">SAMEA104154639_01015</name>
    <name evidence="6" type="ORF">SAMEA4038883_01343</name>
</gene>
<dbReference type="EMBL" id="CABBZR010000004">
    <property type="protein sequence ID" value="VSJ52080.1"/>
    <property type="molecule type" value="Genomic_DNA"/>
</dbReference>
<protein>
    <submittedName>
        <fullName evidence="6">Phosphatidylglycerophosphatase A</fullName>
        <ecNumber evidence="6">3.1.3.27</ecNumber>
    </submittedName>
</protein>
<dbReference type="Proteomes" id="UP000314170">
    <property type="component" value="Unassembled WGS sequence"/>
</dbReference>
<dbReference type="OMA" id="RCNTFID"/>
<reference evidence="9 10" key="2">
    <citation type="submission" date="2019-04" db="EMBL/GenBank/DDBJ databases">
        <authorList>
            <consortium name="Pathogen Informatics"/>
        </authorList>
    </citation>
    <scope>NUCLEOTIDE SEQUENCE [LARGE SCALE GENOMIC DNA]</scope>
    <source>
        <strain evidence="5 10">GPSC38</strain>
        <strain evidence="6 9">GPSC559</strain>
    </source>
</reference>
<dbReference type="EMBL" id="CKLF01000058">
    <property type="protein sequence ID" value="CIV53370.1"/>
    <property type="molecule type" value="Genomic_DNA"/>
</dbReference>
<dbReference type="CDD" id="cd06971">
    <property type="entry name" value="PgpA"/>
    <property type="match status" value="1"/>
</dbReference>
<dbReference type="GO" id="GO:0008962">
    <property type="term" value="F:phosphatidylglycerophosphatase activity"/>
    <property type="evidence" value="ECO:0007669"/>
    <property type="project" value="UniProtKB-EC"/>
</dbReference>
<reference evidence="7 8" key="1">
    <citation type="submission" date="2015-03" db="EMBL/GenBank/DDBJ databases">
        <authorList>
            <consortium name="Pathogen Informatics"/>
            <person name="Murphy D."/>
        </authorList>
    </citation>
    <scope>NUCLEOTIDE SEQUENCE [LARGE SCALE GENOMIC DNA]</scope>
    <source>
        <strain evidence="3 8">SMRU1414</strain>
        <strain evidence="2">SMRU158</strain>
        <strain evidence="7">type strain: N</strain>
    </source>
</reference>
<evidence type="ECO:0000313" key="8">
    <source>
        <dbReference type="Proteomes" id="UP000042967"/>
    </source>
</evidence>
<organism evidence="6 9">
    <name type="scientific">Streptococcus pneumoniae</name>
    <dbReference type="NCBI Taxonomy" id="1313"/>
    <lineage>
        <taxon>Bacteria</taxon>
        <taxon>Bacillati</taxon>
        <taxon>Bacillota</taxon>
        <taxon>Bacilli</taxon>
        <taxon>Lactobacillales</taxon>
        <taxon>Streptococcaceae</taxon>
        <taxon>Streptococcus</taxon>
    </lineage>
</organism>
<proteinExistence type="predicted"/>
<feature type="domain" description="YutG/PgpA" evidence="1">
    <location>
        <begin position="44"/>
        <end position="155"/>
    </location>
</feature>
<dbReference type="Proteomes" id="UP000040910">
    <property type="component" value="Unassembled WGS sequence"/>
</dbReference>
<dbReference type="Proteomes" id="UP000310997">
    <property type="component" value="Unassembled WGS sequence"/>
</dbReference>
<evidence type="ECO:0000313" key="2">
    <source>
        <dbReference type="EMBL" id="CIV53370.1"/>
    </source>
</evidence>
<dbReference type="EMBL" id="CQVU01000003">
    <property type="protein sequence ID" value="CNZ98982.1"/>
    <property type="molecule type" value="Genomic_DNA"/>
</dbReference>
<dbReference type="EC" id="3.1.3.27" evidence="6"/>
<dbReference type="OrthoDB" id="9793244at2"/>
<keyword evidence="6" id="KW-0378">Hydrolase</keyword>
<dbReference type="EMBL" id="CABDLL010000009">
    <property type="protein sequence ID" value="VTE39421.1"/>
    <property type="molecule type" value="Genomic_DNA"/>
</dbReference>
<dbReference type="PIRSF" id="PIRSF019587">
    <property type="entry name" value="PGPase"/>
    <property type="match status" value="1"/>
</dbReference>
<evidence type="ECO:0000313" key="9">
    <source>
        <dbReference type="Proteomes" id="UP000310997"/>
    </source>
</evidence>
<dbReference type="InterPro" id="IPR026038">
    <property type="entry name" value="Put_PGPase"/>
</dbReference>
<dbReference type="AlphaFoldDB" id="A0A0B7LZG7"/>
<sequence length="162" mass="18402">MKYDLYDNCIELLKEREVTIEDMAALVIFSQQKYYPELTLDDASYAIQRVLKKREVQNVIMTGIELDKLAEAQKLSPEFQKIMEKDNPLYGIDEVIVLSILNLYGSIAFTNYGYLDKLKPLILERLNENHEGVCNVFLDDIVGAIAAAACSKIAHNHASDEI</sequence>
<dbReference type="Proteomes" id="UP000476212">
    <property type="component" value="Unassembled WGS sequence"/>
</dbReference>
<dbReference type="InterPro" id="IPR036681">
    <property type="entry name" value="PgpA-like_sf"/>
</dbReference>
<dbReference type="SUPFAM" id="SSF101307">
    <property type="entry name" value="YutG-like"/>
    <property type="match status" value="1"/>
</dbReference>
<accession>A0A0B7LZG7</accession>
<dbReference type="GO" id="GO:0006629">
    <property type="term" value="P:lipid metabolic process"/>
    <property type="evidence" value="ECO:0007669"/>
    <property type="project" value="InterPro"/>
</dbReference>
<evidence type="ECO:0000313" key="5">
    <source>
        <dbReference type="EMBL" id="VSJ52080.1"/>
    </source>
</evidence>
<dbReference type="Proteomes" id="UP000042967">
    <property type="component" value="Unassembled WGS sequence"/>
</dbReference>
<evidence type="ECO:0000313" key="6">
    <source>
        <dbReference type="EMBL" id="VTE39421.1"/>
    </source>
</evidence>
<dbReference type="EMBL" id="WNIB01000005">
    <property type="protein sequence ID" value="MTV89313.1"/>
    <property type="molecule type" value="Genomic_DNA"/>
</dbReference>
<name>A0A0B7LZG7_STREE</name>